<dbReference type="PANTHER" id="PTHR47649">
    <property type="entry name" value="RIBONUCLEASE D"/>
    <property type="match status" value="1"/>
</dbReference>
<keyword evidence="2 6" id="KW-0819">tRNA processing</keyword>
<dbReference type="InterPro" id="IPR051086">
    <property type="entry name" value="RNase_D-like"/>
</dbReference>
<evidence type="ECO:0000313" key="9">
    <source>
        <dbReference type="Proteomes" id="UP000468901"/>
    </source>
</evidence>
<dbReference type="SMART" id="SM00341">
    <property type="entry name" value="HRDC"/>
    <property type="match status" value="1"/>
</dbReference>
<dbReference type="Pfam" id="PF00570">
    <property type="entry name" value="HRDC"/>
    <property type="match status" value="1"/>
</dbReference>
<dbReference type="InterPro" id="IPR036397">
    <property type="entry name" value="RNaseH_sf"/>
</dbReference>
<dbReference type="InterPro" id="IPR002121">
    <property type="entry name" value="HRDC_dom"/>
</dbReference>
<dbReference type="Pfam" id="PF01612">
    <property type="entry name" value="DNA_pol_A_exo1"/>
    <property type="match status" value="1"/>
</dbReference>
<comment type="caution">
    <text evidence="8">The sequence shown here is derived from an EMBL/GenBank/DDBJ whole genome shotgun (WGS) entry which is preliminary data.</text>
</comment>
<dbReference type="GO" id="GO:0033890">
    <property type="term" value="F:ribonuclease D activity"/>
    <property type="evidence" value="ECO:0007669"/>
    <property type="project" value="UniProtKB-UniRule"/>
</dbReference>
<dbReference type="InterPro" id="IPR010997">
    <property type="entry name" value="HRDC-like_sf"/>
</dbReference>
<dbReference type="CDD" id="cd06142">
    <property type="entry name" value="RNaseD_exo"/>
    <property type="match status" value="1"/>
</dbReference>
<sequence length="387" mass="43298">MNTIKDTETLAAVCARLSTVGYVTVDTEFMRDSTFWSKLCLIQLAGPDDDFIIDPLAPGLDLAPFYELMRNKQVVKVFHAARQDIEIFWHEAETIPDPLFDTQVAAMVCGFGDSVGYETLVKRLTGGSVDKSSRFTDWARRPLSDKQLQYASGDVTHLRKIYEVLARRLTQTGRARWVAEEMAILQDPETYTTRPEDAWKRLKVRFKGSKGLAVLVEVAAWRERQAQDRDLPRSRVLKDDALAEIATQIPRSLEELDRLRAVPKGLSNNRSAAALMEAIERGLNMPEDQIPVVKDAEPLPPGIGPLVELLKVLLAMRCEEHEVAQKLIAKVSDLEHIAAHDEADVPALKGWRREVFGADALRLKRGELAIGAKGKRIILIEPGKSAK</sequence>
<dbReference type="GO" id="GO:0000166">
    <property type="term" value="F:nucleotide binding"/>
    <property type="evidence" value="ECO:0007669"/>
    <property type="project" value="InterPro"/>
</dbReference>
<evidence type="ECO:0000256" key="4">
    <source>
        <dbReference type="ARBA" id="ARBA00022801"/>
    </source>
</evidence>
<proteinExistence type="inferred from homology"/>
<evidence type="ECO:0000259" key="7">
    <source>
        <dbReference type="PROSITE" id="PS50967"/>
    </source>
</evidence>
<comment type="subcellular location">
    <subcellularLocation>
        <location evidence="6">Cytoplasm</location>
    </subcellularLocation>
</comment>
<comment type="catalytic activity">
    <reaction evidence="6">
        <text>Exonucleolytic cleavage that removes extra residues from the 3'-terminus of tRNA to produce 5'-mononucleotides.</text>
        <dbReference type="EC" id="3.1.13.5"/>
    </reaction>
</comment>
<evidence type="ECO:0000313" key="8">
    <source>
        <dbReference type="EMBL" id="KAB7740505.1"/>
    </source>
</evidence>
<dbReference type="GO" id="GO:0005737">
    <property type="term" value="C:cytoplasm"/>
    <property type="evidence" value="ECO:0007669"/>
    <property type="project" value="UniProtKB-SubCell"/>
</dbReference>
<dbReference type="EMBL" id="WESC01000006">
    <property type="protein sequence ID" value="KAB7740505.1"/>
    <property type="molecule type" value="Genomic_DNA"/>
</dbReference>
<keyword evidence="9" id="KW-1185">Reference proteome</keyword>
<evidence type="ECO:0000256" key="1">
    <source>
        <dbReference type="ARBA" id="ARBA00022490"/>
    </source>
</evidence>
<feature type="domain" description="HRDC" evidence="7">
    <location>
        <begin position="208"/>
        <end position="289"/>
    </location>
</feature>
<dbReference type="GO" id="GO:0008408">
    <property type="term" value="F:3'-5' exonuclease activity"/>
    <property type="evidence" value="ECO:0007669"/>
    <property type="project" value="InterPro"/>
</dbReference>
<evidence type="ECO:0000256" key="2">
    <source>
        <dbReference type="ARBA" id="ARBA00022694"/>
    </source>
</evidence>
<dbReference type="RefSeq" id="WP_152215869.1">
    <property type="nucleotide sequence ID" value="NZ_WESC01000006.1"/>
</dbReference>
<dbReference type="Gene3D" id="1.10.150.80">
    <property type="entry name" value="HRDC domain"/>
    <property type="match status" value="1"/>
</dbReference>
<name>A0A6N6VKM6_9HYPH</name>
<dbReference type="AlphaFoldDB" id="A0A6N6VKM6"/>
<protein>
    <recommendedName>
        <fullName evidence="6">Ribonuclease D</fullName>
        <shortName evidence="6">RNase D</shortName>
        <ecNumber evidence="6">3.1.13.5</ecNumber>
    </recommendedName>
</protein>
<dbReference type="InterPro" id="IPR012337">
    <property type="entry name" value="RNaseH-like_sf"/>
</dbReference>
<reference evidence="8 9" key="1">
    <citation type="submission" date="2019-09" db="EMBL/GenBank/DDBJ databases">
        <title>Parvibaculum sedimenti sp. nov., isolated from sediment.</title>
        <authorList>
            <person name="Wang Y."/>
        </authorList>
    </citation>
    <scope>NUCLEOTIDE SEQUENCE [LARGE SCALE GENOMIC DNA]</scope>
    <source>
        <strain evidence="8 9">HXT-9</strain>
    </source>
</reference>
<keyword evidence="5 6" id="KW-0269">Exonuclease</keyword>
<evidence type="ECO:0000256" key="3">
    <source>
        <dbReference type="ARBA" id="ARBA00022722"/>
    </source>
</evidence>
<gene>
    <name evidence="6 8" type="primary">rnd</name>
    <name evidence="8" type="ORF">F2P47_08220</name>
</gene>
<dbReference type="SMART" id="SM00474">
    <property type="entry name" value="35EXOc"/>
    <property type="match status" value="1"/>
</dbReference>
<dbReference type="Gene3D" id="3.30.420.10">
    <property type="entry name" value="Ribonuclease H-like superfamily/Ribonuclease H"/>
    <property type="match status" value="1"/>
</dbReference>
<dbReference type="EC" id="3.1.13.5" evidence="6"/>
<dbReference type="HAMAP" id="MF_01899">
    <property type="entry name" value="RNase_D"/>
    <property type="match status" value="1"/>
</dbReference>
<evidence type="ECO:0000256" key="5">
    <source>
        <dbReference type="ARBA" id="ARBA00022839"/>
    </source>
</evidence>
<accession>A0A6N6VKM6</accession>
<dbReference type="InterPro" id="IPR044876">
    <property type="entry name" value="HRDC_dom_sf"/>
</dbReference>
<dbReference type="Proteomes" id="UP000468901">
    <property type="component" value="Unassembled WGS sequence"/>
</dbReference>
<dbReference type="InterPro" id="IPR002562">
    <property type="entry name" value="3'-5'_exonuclease_dom"/>
</dbReference>
<dbReference type="GO" id="GO:0003676">
    <property type="term" value="F:nucleic acid binding"/>
    <property type="evidence" value="ECO:0007669"/>
    <property type="project" value="InterPro"/>
</dbReference>
<comment type="similarity">
    <text evidence="6">Belongs to the RNase D family.</text>
</comment>
<keyword evidence="4 6" id="KW-0378">Hydrolase</keyword>
<dbReference type="InterPro" id="IPR006292">
    <property type="entry name" value="RNase_D"/>
</dbReference>
<dbReference type="GO" id="GO:0042780">
    <property type="term" value="P:tRNA 3'-end processing"/>
    <property type="evidence" value="ECO:0007669"/>
    <property type="project" value="UniProtKB-UniRule"/>
</dbReference>
<dbReference type="NCBIfam" id="TIGR01388">
    <property type="entry name" value="rnd"/>
    <property type="match status" value="1"/>
</dbReference>
<comment type="cofactor">
    <cofactor evidence="6">
        <name>a divalent metal cation</name>
        <dbReference type="ChEBI" id="CHEBI:60240"/>
    </cofactor>
</comment>
<keyword evidence="1 6" id="KW-0963">Cytoplasm</keyword>
<dbReference type="PANTHER" id="PTHR47649:SF1">
    <property type="entry name" value="RIBONUCLEASE D"/>
    <property type="match status" value="1"/>
</dbReference>
<dbReference type="PROSITE" id="PS50967">
    <property type="entry name" value="HRDC"/>
    <property type="match status" value="1"/>
</dbReference>
<keyword evidence="3 6" id="KW-0540">Nuclease</keyword>
<evidence type="ECO:0000256" key="6">
    <source>
        <dbReference type="HAMAP-Rule" id="MF_01899"/>
    </source>
</evidence>
<dbReference type="SUPFAM" id="SSF53098">
    <property type="entry name" value="Ribonuclease H-like"/>
    <property type="match status" value="1"/>
</dbReference>
<dbReference type="SUPFAM" id="SSF47819">
    <property type="entry name" value="HRDC-like"/>
    <property type="match status" value="2"/>
</dbReference>
<comment type="function">
    <text evidence="6">Exonuclease involved in the 3' processing of various precursor tRNAs. Initiates hydrolysis at the 3'-terminus of an RNA molecule and releases 5'-mononucleotides.</text>
</comment>
<organism evidence="8 9">
    <name type="scientific">Parvibaculum sedimenti</name>
    <dbReference type="NCBI Taxonomy" id="2608632"/>
    <lineage>
        <taxon>Bacteria</taxon>
        <taxon>Pseudomonadati</taxon>
        <taxon>Pseudomonadota</taxon>
        <taxon>Alphaproteobacteria</taxon>
        <taxon>Hyphomicrobiales</taxon>
        <taxon>Parvibaculaceae</taxon>
        <taxon>Parvibaculum</taxon>
    </lineage>
</organism>